<dbReference type="InterPro" id="IPR014136">
    <property type="entry name" value="TraA_Ti"/>
</dbReference>
<accession>A0A0Q9YL71</accession>
<evidence type="ECO:0000256" key="1">
    <source>
        <dbReference type="ARBA" id="ARBA00010873"/>
    </source>
</evidence>
<evidence type="ECO:0000313" key="5">
    <source>
        <dbReference type="EMBL" id="KRG17431.1"/>
    </source>
</evidence>
<keyword evidence="2" id="KW-0184">Conjugation</keyword>
<dbReference type="Gene3D" id="3.30.930.30">
    <property type="match status" value="1"/>
</dbReference>
<evidence type="ECO:0000313" key="6">
    <source>
        <dbReference type="EMBL" id="MCS5712839.1"/>
    </source>
</evidence>
<dbReference type="PANTHER" id="PTHR47642">
    <property type="entry name" value="ATP-DEPENDENT DNA HELICASE"/>
    <property type="match status" value="1"/>
</dbReference>
<dbReference type="InterPro" id="IPR027417">
    <property type="entry name" value="P-loop_NTPase"/>
</dbReference>
<reference evidence="6" key="3">
    <citation type="submission" date="2021-06" db="EMBL/GenBank/DDBJ databases">
        <title>Genomic Description and Analysis of Intracellular Bacteria, Candidatus Berkiella cookevillensis and Candidatus Berkiella aquae.</title>
        <authorList>
            <person name="Kidane D.T."/>
            <person name="Mehari Y.T."/>
            <person name="Rice F.C."/>
            <person name="Arivett B.A."/>
            <person name="Farone A.L."/>
            <person name="Berk S.G."/>
            <person name="Farone M.B."/>
        </authorList>
    </citation>
    <scope>NUCLEOTIDE SEQUENCE</scope>
    <source>
        <strain evidence="6">HT99</strain>
    </source>
</reference>
<sequence>MAIFHLDVKTISRSQGRSAVGAAAYRAGERLLDERLGVEYDYSNKKGVVYSEIMAPLNAPEWVKDRKRLWNEVEATEKRKDSQLAREVLIALPKELSQDERVDLIREYCDKQFVSKGMIADINIHEDNPENPHAHILLTMREVNAKGFGLKNRDWNKRENVFEQRRFWQDVANAHLHLAGHTTRIDCRSLQERGIDLEPGLHLGQAPHHAMSRGEGDDFGKYVDHIEIIRANGERLIKDPSSAIEKLTQQQAVFNDYDIAKLANQYSADLNQYQDVLSAIKSSKQIVTLGENEYGKTVYSTIKMITLEHEMINQAYELDAKRAHQVDLKAANQALSGKSLSESQRQAFSHVINAGDLKIVSGLAGTGKSYLMGAVKEAFEGSGCKVSGICLSGIAAQGLQEGAGIPSMTVDSRLLQWEQVREGLTKQDILVIDEAGMLGTQKLERILRYANDTGAKVILVHDTEQLGAIEAGAPSRALAERFGQASLTDVMRQHSPEMRKATYEFATGNTTKALERYKAMGAIHSHAVDEKVAERLMLEAWAADRLEGKSQLMLAYTNESVKSLNEQAREVRIAAGEIERGESFTVAKGERHFAIGDKVYFLKNDKTLGVKNGSLGTIESIGKHQFNIKLESKDNKCVNFDIRSYQNLDHGYAATIHKAQGVTVDKTYVLASKHFDRHLTYVACTRHRESLALFAHHKDFKNEEVLYKTLSRERSKSMAVDFAQARWIEPRNMREASLNKLKISEQQLARERLEIKQLNKQFPDRVFSFARAFEQVKGIVQGMVNLSDNRKMLSVGKKNQTKLVAMSHDFENHLGKQVSIHLDKEGKIFNCFVNGQEKTRMVSFDKAATSLDCPSQHIGQRSFDDSQERG</sequence>
<organism evidence="5">
    <name type="scientific">Candidatus Berkiella aquae</name>
    <dbReference type="NCBI Taxonomy" id="295108"/>
    <lineage>
        <taxon>Bacteria</taxon>
        <taxon>Pseudomonadati</taxon>
        <taxon>Pseudomonadota</taxon>
        <taxon>Gammaproteobacteria</taxon>
        <taxon>Candidatus Berkiellales</taxon>
        <taxon>Candidatus Berkiellaceae</taxon>
        <taxon>Candidatus Berkiella</taxon>
    </lineage>
</organism>
<reference evidence="6" key="2">
    <citation type="journal article" date="2016" name="Genome Announc.">
        <title>Draft Genome Sequences of Two Novel Amoeba-Resistant Intranuclear Bacteria, 'Candidatus Berkiella cookevillensis' and 'Candidatus Berkiella aquae'.</title>
        <authorList>
            <person name="Mehari Y.T."/>
            <person name="Arivett B.A."/>
            <person name="Farone A.L."/>
            <person name="Gunderson J.H."/>
            <person name="Farone M.B."/>
        </authorList>
    </citation>
    <scope>NUCLEOTIDE SEQUENCE</scope>
    <source>
        <strain evidence="6">HT99</strain>
    </source>
</reference>
<dbReference type="CDD" id="cd18809">
    <property type="entry name" value="SF1_C_RecD"/>
    <property type="match status" value="1"/>
</dbReference>
<dbReference type="SUPFAM" id="SSF52540">
    <property type="entry name" value="P-loop containing nucleoside triphosphate hydrolases"/>
    <property type="match status" value="2"/>
</dbReference>
<dbReference type="Pfam" id="PF01443">
    <property type="entry name" value="Viral_helicase1"/>
    <property type="match status" value="1"/>
</dbReference>
<protein>
    <submittedName>
        <fullName evidence="5">Mobilization protein A</fullName>
    </submittedName>
    <submittedName>
        <fullName evidence="6">Ti-type conjugative transfer relaxase TraA</fullName>
    </submittedName>
</protein>
<evidence type="ECO:0000256" key="2">
    <source>
        <dbReference type="ARBA" id="ARBA00022971"/>
    </source>
</evidence>
<dbReference type="Gene3D" id="2.30.30.940">
    <property type="match status" value="1"/>
</dbReference>
<dbReference type="GO" id="GO:0005524">
    <property type="term" value="F:ATP binding"/>
    <property type="evidence" value="ECO:0007669"/>
    <property type="project" value="InterPro"/>
</dbReference>
<dbReference type="PATRIC" id="fig|1590043.3.peg.3244"/>
<dbReference type="AlphaFoldDB" id="A0A0Q9YL71"/>
<evidence type="ECO:0000313" key="7">
    <source>
        <dbReference type="Proteomes" id="UP000051497"/>
    </source>
</evidence>
<gene>
    <name evidence="5" type="primary">mobA_2</name>
    <name evidence="6" type="synonym">traA</name>
    <name evidence="6" type="ORF">HT99x_015475</name>
    <name evidence="5" type="ORF">HT99x_03186</name>
</gene>
<dbReference type="Pfam" id="PF13604">
    <property type="entry name" value="AAA_30"/>
    <property type="match status" value="1"/>
</dbReference>
<name>A0A0Q9YL71_9GAMM</name>
<keyword evidence="7" id="KW-1185">Reference proteome</keyword>
<dbReference type="STRING" id="295108.HT99x_03186"/>
<dbReference type="EMBL" id="LKAJ02000003">
    <property type="protein sequence ID" value="MCS5712839.1"/>
    <property type="molecule type" value="Genomic_DNA"/>
</dbReference>
<reference evidence="5" key="1">
    <citation type="submission" date="2015-09" db="EMBL/GenBank/DDBJ databases">
        <title>Draft Genome Sequences of Two Novel Amoeba-resistant Intranuclear Bacteria, Candidatus Berkiella cookevillensis and Candidatus Berkiella aquae.</title>
        <authorList>
            <person name="Mehari Y.T."/>
            <person name="Arivett B.A."/>
            <person name="Farone A.L."/>
            <person name="Gunderson J.H."/>
            <person name="Farone M.B."/>
        </authorList>
    </citation>
    <scope>NUCLEOTIDE SEQUENCE [LARGE SCALE GENOMIC DNA]</scope>
    <source>
        <strain evidence="5">HT99</strain>
    </source>
</reference>
<dbReference type="InterPro" id="IPR027351">
    <property type="entry name" value="(+)RNA_virus_helicase_core_dom"/>
</dbReference>
<dbReference type="Pfam" id="PF03389">
    <property type="entry name" value="MobA_MobL"/>
    <property type="match status" value="1"/>
</dbReference>
<dbReference type="NCBIfam" id="NF041496">
    <property type="entry name" value="MobQ"/>
    <property type="match status" value="1"/>
</dbReference>
<dbReference type="NCBIfam" id="TIGR02768">
    <property type="entry name" value="TraA_Ti"/>
    <property type="match status" value="1"/>
</dbReference>
<dbReference type="InterPro" id="IPR005053">
    <property type="entry name" value="MobA_MobL"/>
</dbReference>
<evidence type="ECO:0000259" key="3">
    <source>
        <dbReference type="Pfam" id="PF01443"/>
    </source>
</evidence>
<dbReference type="EMBL" id="LKAJ01000029">
    <property type="protein sequence ID" value="KRG17431.1"/>
    <property type="molecule type" value="Genomic_DNA"/>
</dbReference>
<evidence type="ECO:0000259" key="4">
    <source>
        <dbReference type="Pfam" id="PF03389"/>
    </source>
</evidence>
<dbReference type="RefSeq" id="WP_075067766.1">
    <property type="nucleotide sequence ID" value="NZ_LKAJ02000003.1"/>
</dbReference>
<proteinExistence type="inferred from homology"/>
<dbReference type="InterPro" id="IPR051055">
    <property type="entry name" value="PIF1_helicase"/>
</dbReference>
<comment type="similarity">
    <text evidence="1">Belongs to the MobA/MobL family.</text>
</comment>
<dbReference type="OrthoDB" id="1634048at2"/>
<dbReference type="Gene3D" id="3.40.50.300">
    <property type="entry name" value="P-loop containing nucleotide triphosphate hydrolases"/>
    <property type="match status" value="2"/>
</dbReference>
<feature type="domain" description="(+)RNA virus helicase C-terminal" evidence="3">
    <location>
        <begin position="646"/>
        <end position="694"/>
    </location>
</feature>
<dbReference type="PANTHER" id="PTHR47642:SF5">
    <property type="entry name" value="ATP-DEPENDENT DNA HELICASE"/>
    <property type="match status" value="1"/>
</dbReference>
<comment type="caution">
    <text evidence="5">The sequence shown here is derived from an EMBL/GenBank/DDBJ whole genome shotgun (WGS) entry which is preliminary data.</text>
</comment>
<dbReference type="Proteomes" id="UP000051497">
    <property type="component" value="Unassembled WGS sequence"/>
</dbReference>
<feature type="domain" description="MobA/MobL protein" evidence="4">
    <location>
        <begin position="17"/>
        <end position="209"/>
    </location>
</feature>